<name>A0A022KTS8_9MICO</name>
<dbReference type="PROSITE" id="PS51459">
    <property type="entry name" value="FIDO"/>
    <property type="match status" value="1"/>
</dbReference>
<keyword evidence="2" id="KW-0067">ATP-binding</keyword>
<dbReference type="Gene3D" id="1.10.3290.10">
    <property type="entry name" value="Fido-like domain"/>
    <property type="match status" value="1"/>
</dbReference>
<organism evidence="4 5">
    <name type="scientific">Brachybacterium muris UCD-AY4</name>
    <dbReference type="NCBI Taxonomy" id="1249481"/>
    <lineage>
        <taxon>Bacteria</taxon>
        <taxon>Bacillati</taxon>
        <taxon>Actinomycetota</taxon>
        <taxon>Actinomycetes</taxon>
        <taxon>Micrococcales</taxon>
        <taxon>Dermabacteraceae</taxon>
        <taxon>Brachybacterium</taxon>
    </lineage>
</organism>
<comment type="caution">
    <text evidence="4">The sequence shown here is derived from an EMBL/GenBank/DDBJ whole genome shotgun (WGS) entry which is preliminary data.</text>
</comment>
<evidence type="ECO:0000259" key="3">
    <source>
        <dbReference type="PROSITE" id="PS51459"/>
    </source>
</evidence>
<evidence type="ECO:0000256" key="1">
    <source>
        <dbReference type="PIRSR" id="PIRSR640198-1"/>
    </source>
</evidence>
<dbReference type="Pfam" id="PF02661">
    <property type="entry name" value="Fic"/>
    <property type="match status" value="1"/>
</dbReference>
<proteinExistence type="predicted"/>
<keyword evidence="2" id="KW-0547">Nucleotide-binding</keyword>
<dbReference type="InterPro" id="IPR036390">
    <property type="entry name" value="WH_DNA-bd_sf"/>
</dbReference>
<evidence type="ECO:0000313" key="4">
    <source>
        <dbReference type="EMBL" id="EYT49370.1"/>
    </source>
</evidence>
<reference evidence="4 5" key="1">
    <citation type="journal article" date="2013" name="Genome Announc.">
        <title>Draft genome sequence of an Actinobacterium, Brachybacterium muris strain UCD-AY4.</title>
        <authorList>
            <person name="Lo J.R."/>
            <person name="Lang J.M."/>
            <person name="Darling A.E."/>
            <person name="Eisen J.A."/>
            <person name="Coil D.A."/>
        </authorList>
    </citation>
    <scope>NUCLEOTIDE SEQUENCE [LARGE SCALE GENOMIC DNA]</scope>
    <source>
        <strain evidence="4 5">UCD-AY4</strain>
    </source>
</reference>
<gene>
    <name evidence="4" type="ORF">D641_0108055</name>
</gene>
<dbReference type="HOGENOM" id="CLU_047250_1_0_11"/>
<sequence length="394" mass="42917">MGIHGSWLPGRQQPDFRGATAAERRGGAYSYYVPARLVEQDVGALLGRELREEALEIASLITATSAQVDEATRRGIYPLLLRSESIASSRIERVNASGRDVSYAQLGDQQDHLRNHEAMSVARNVQATRDAIEELAGRDEWTIGDVEQVHRALGVVGASEGLRRVDVWIGGRDKLRAEYVAPSPGEVPALVEDFLQYLSSSGEHPLLLAAIGHLQFESIHPFEDGNGRAGRALIHAVLERGGVVRSGLLPVSTAIRAREREYVQHLSTSRTDDPSEAAEALNAWVRFFVEIAAEACERMQGVQDENRALDTLLAEKAAGLRADSSARRILPVLREQPVVTAKFIAEQLGVSAVAAHRAVDTLVTRGILTPGTGRYRRSEAFQADDVLRVIDGAS</sequence>
<feature type="binding site" evidence="2">
    <location>
        <begin position="224"/>
        <end position="231"/>
    </location>
    <ligand>
        <name>ATP</name>
        <dbReference type="ChEBI" id="CHEBI:30616"/>
    </ligand>
</feature>
<dbReference type="STRING" id="1249481.D641_0108055"/>
<dbReference type="Gene3D" id="1.10.10.10">
    <property type="entry name" value="Winged helix-like DNA-binding domain superfamily/Winged helix DNA-binding domain"/>
    <property type="match status" value="1"/>
</dbReference>
<dbReference type="PANTHER" id="PTHR13504:SF38">
    <property type="entry name" value="FIDO DOMAIN-CONTAINING PROTEIN"/>
    <property type="match status" value="1"/>
</dbReference>
<dbReference type="GO" id="GO:0005524">
    <property type="term" value="F:ATP binding"/>
    <property type="evidence" value="ECO:0007669"/>
    <property type="project" value="UniProtKB-KW"/>
</dbReference>
<dbReference type="InterPro" id="IPR036597">
    <property type="entry name" value="Fido-like_dom_sf"/>
</dbReference>
<dbReference type="InterPro" id="IPR003812">
    <property type="entry name" value="Fido"/>
</dbReference>
<dbReference type="OrthoDB" id="9813719at2"/>
<dbReference type="AlphaFoldDB" id="A0A022KTS8"/>
<evidence type="ECO:0000256" key="2">
    <source>
        <dbReference type="PIRSR" id="PIRSR640198-2"/>
    </source>
</evidence>
<dbReference type="InterPro" id="IPR040198">
    <property type="entry name" value="Fido_containing"/>
</dbReference>
<dbReference type="EMBL" id="AORC01000009">
    <property type="protein sequence ID" value="EYT49370.1"/>
    <property type="molecule type" value="Genomic_DNA"/>
</dbReference>
<dbReference type="InterPro" id="IPR036388">
    <property type="entry name" value="WH-like_DNA-bd_sf"/>
</dbReference>
<keyword evidence="5" id="KW-1185">Reference proteome</keyword>
<dbReference type="RefSeq" id="WP_017823144.1">
    <property type="nucleotide sequence ID" value="NZ_AORC01000009.1"/>
</dbReference>
<dbReference type="SUPFAM" id="SSF140931">
    <property type="entry name" value="Fic-like"/>
    <property type="match status" value="1"/>
</dbReference>
<evidence type="ECO:0000313" key="5">
    <source>
        <dbReference type="Proteomes" id="UP000019754"/>
    </source>
</evidence>
<feature type="active site" evidence="1">
    <location>
        <position position="220"/>
    </location>
</feature>
<feature type="domain" description="Fido" evidence="3">
    <location>
        <begin position="141"/>
        <end position="290"/>
    </location>
</feature>
<dbReference type="SUPFAM" id="SSF46785">
    <property type="entry name" value="Winged helix' DNA-binding domain"/>
    <property type="match status" value="1"/>
</dbReference>
<dbReference type="PANTHER" id="PTHR13504">
    <property type="entry name" value="FIDO DOMAIN-CONTAINING PROTEIN DDB_G0283145"/>
    <property type="match status" value="1"/>
</dbReference>
<protein>
    <recommendedName>
        <fullName evidence="3">Fido domain-containing protein</fullName>
    </recommendedName>
</protein>
<accession>A0A022KTS8</accession>
<dbReference type="Proteomes" id="UP000019754">
    <property type="component" value="Unassembled WGS sequence"/>
</dbReference>